<dbReference type="EMBL" id="CP065725">
    <property type="protein sequence ID" value="QPT41118.1"/>
    <property type="molecule type" value="Genomic_DNA"/>
</dbReference>
<organism evidence="11 12">
    <name type="scientific">Oligella ureolytica</name>
    <dbReference type="NCBI Taxonomy" id="90244"/>
    <lineage>
        <taxon>Bacteria</taxon>
        <taxon>Pseudomonadati</taxon>
        <taxon>Pseudomonadota</taxon>
        <taxon>Betaproteobacteria</taxon>
        <taxon>Burkholderiales</taxon>
        <taxon>Alcaligenaceae</taxon>
        <taxon>Oligella</taxon>
    </lineage>
</organism>
<comment type="subcellular location">
    <subcellularLocation>
        <location evidence="9">Cell inner membrane</location>
    </subcellularLocation>
    <subcellularLocation>
        <location evidence="2">Membrane</location>
        <topology evidence="2">Multi-pass membrane protein</topology>
    </subcellularLocation>
</comment>
<keyword evidence="9" id="KW-0813">Transport</keyword>
<feature type="domain" description="Cytochrome c assembly protein" evidence="10">
    <location>
        <begin position="31"/>
        <end position="197"/>
    </location>
</feature>
<evidence type="ECO:0000256" key="6">
    <source>
        <dbReference type="ARBA" id="ARBA00022748"/>
    </source>
</evidence>
<keyword evidence="12" id="KW-1185">Reference proteome</keyword>
<keyword evidence="9" id="KW-1003">Cell membrane</keyword>
<proteinExistence type="inferred from homology"/>
<comment type="similarity">
    <text evidence="3 9">Belongs to the CcmC/CycZ/HelC family.</text>
</comment>
<keyword evidence="6 9" id="KW-0201">Cytochrome c-type biogenesis</keyword>
<gene>
    <name evidence="11" type="primary">ccsA</name>
    <name evidence="9" type="synonym">ccmC</name>
    <name evidence="11" type="ORF">I6G29_06195</name>
</gene>
<evidence type="ECO:0000256" key="7">
    <source>
        <dbReference type="ARBA" id="ARBA00022989"/>
    </source>
</evidence>
<evidence type="ECO:0000313" key="11">
    <source>
        <dbReference type="EMBL" id="QPT41118.1"/>
    </source>
</evidence>
<dbReference type="InterPro" id="IPR002541">
    <property type="entry name" value="Cyt_c_assembly"/>
</dbReference>
<comment type="function">
    <text evidence="1 9">Required for the export of heme to the periplasm for the biogenesis of c-type cytochromes.</text>
</comment>
<protein>
    <recommendedName>
        <fullName evidence="4 9">Heme exporter protein C</fullName>
    </recommendedName>
    <alternativeName>
        <fullName evidence="9">Cytochrome c-type biogenesis protein</fullName>
    </alternativeName>
</protein>
<evidence type="ECO:0000259" key="10">
    <source>
        <dbReference type="Pfam" id="PF01578"/>
    </source>
</evidence>
<evidence type="ECO:0000313" key="12">
    <source>
        <dbReference type="Proteomes" id="UP000594903"/>
    </source>
</evidence>
<keyword evidence="5 9" id="KW-0812">Transmembrane</keyword>
<dbReference type="Proteomes" id="UP000594903">
    <property type="component" value="Chromosome"/>
</dbReference>
<feature type="transmembrane region" description="Helical" evidence="9">
    <location>
        <begin position="171"/>
        <end position="193"/>
    </location>
</feature>
<evidence type="ECO:0000256" key="4">
    <source>
        <dbReference type="ARBA" id="ARBA00016463"/>
    </source>
</evidence>
<keyword evidence="9" id="KW-0997">Cell inner membrane</keyword>
<feature type="transmembrane region" description="Helical" evidence="9">
    <location>
        <begin position="36"/>
        <end position="57"/>
    </location>
</feature>
<dbReference type="InterPro" id="IPR003557">
    <property type="entry name" value="Cyt_c_biogenesis_CcmC"/>
</dbReference>
<reference evidence="11 12" key="1">
    <citation type="submission" date="2020-12" db="EMBL/GenBank/DDBJ databases">
        <title>FDA dAtabase for Regulatory Grade micrObial Sequences (FDA-ARGOS): Supporting development and validation of Infectious Disease Dx tests.</title>
        <authorList>
            <person name="Sproer C."/>
            <person name="Gronow S."/>
            <person name="Severitt S."/>
            <person name="Schroder I."/>
            <person name="Tallon L."/>
            <person name="Sadzewicz L."/>
            <person name="Zhao X."/>
            <person name="Boylan J."/>
            <person name="Ott S."/>
            <person name="Bowen H."/>
            <person name="Vavikolanu K."/>
            <person name="Mehta A."/>
            <person name="Aluvathingal J."/>
            <person name="Nadendla S."/>
            <person name="Lowell S."/>
            <person name="Myers T."/>
            <person name="Yan Y."/>
            <person name="Sichtig H."/>
        </authorList>
    </citation>
    <scope>NUCLEOTIDE SEQUENCE [LARGE SCALE GENOMIC DNA]</scope>
    <source>
        <strain evidence="11 12">FDAARGOS_872</strain>
    </source>
</reference>
<accession>A0A7T3BV23</accession>
<evidence type="ECO:0000256" key="2">
    <source>
        <dbReference type="ARBA" id="ARBA00004141"/>
    </source>
</evidence>
<evidence type="ECO:0000256" key="3">
    <source>
        <dbReference type="ARBA" id="ARBA00005840"/>
    </source>
</evidence>
<dbReference type="InterPro" id="IPR045062">
    <property type="entry name" value="Cyt_c_biogenesis_CcsA/CcmC"/>
</dbReference>
<dbReference type="PRINTS" id="PR01386">
    <property type="entry name" value="CCMCBIOGNSIS"/>
</dbReference>
<feature type="transmembrane region" description="Helical" evidence="9">
    <location>
        <begin position="77"/>
        <end position="97"/>
    </location>
</feature>
<feature type="transmembrane region" description="Helical" evidence="9">
    <location>
        <begin position="213"/>
        <end position="234"/>
    </location>
</feature>
<sequence>MSNQMSSSDQAQKKPLSWRRFASPLYFQHVAKRGSIIALIIAAVLGVIGCVYGFLYAPVDGVQGNSYRIMFLHVPSSWMAMIIYMAMAFWSLVYLVWRTHTSILMVRAMVPTGAMMCLLSLVSGAIWGKPTWGTFWVWDARLTSMLLLLFLYLGLIALLQSIRSEQRANLVAALWSIVGAVNVPIIYFSVIWWNTLHQGASISMSRGISIHPAMFYALLFMTFAAWAYAIAVILKRARWLLLNKYAHSEWAQQLVLTEED</sequence>
<evidence type="ECO:0000256" key="8">
    <source>
        <dbReference type="ARBA" id="ARBA00023136"/>
    </source>
</evidence>
<dbReference type="NCBIfam" id="TIGR01191">
    <property type="entry name" value="ccmC"/>
    <property type="match status" value="1"/>
</dbReference>
<evidence type="ECO:0000256" key="9">
    <source>
        <dbReference type="RuleBase" id="RU364092"/>
    </source>
</evidence>
<evidence type="ECO:0000256" key="1">
    <source>
        <dbReference type="ARBA" id="ARBA00002442"/>
    </source>
</evidence>
<dbReference type="PANTHER" id="PTHR30071:SF1">
    <property type="entry name" value="CYTOCHROME B_B6 PROTEIN-RELATED"/>
    <property type="match status" value="1"/>
</dbReference>
<keyword evidence="8 9" id="KW-0472">Membrane</keyword>
<dbReference type="PANTHER" id="PTHR30071">
    <property type="entry name" value="HEME EXPORTER PROTEIN C"/>
    <property type="match status" value="1"/>
</dbReference>
<dbReference type="Pfam" id="PF01578">
    <property type="entry name" value="Cytochrom_C_asm"/>
    <property type="match status" value="1"/>
</dbReference>
<feature type="transmembrane region" description="Helical" evidence="9">
    <location>
        <begin position="109"/>
        <end position="128"/>
    </location>
</feature>
<evidence type="ECO:0000256" key="5">
    <source>
        <dbReference type="ARBA" id="ARBA00022692"/>
    </source>
</evidence>
<keyword evidence="7 9" id="KW-1133">Transmembrane helix</keyword>
<name>A0A7T3BV23_9BURK</name>
<feature type="transmembrane region" description="Helical" evidence="9">
    <location>
        <begin position="140"/>
        <end position="159"/>
    </location>
</feature>